<keyword evidence="1" id="KW-1133">Transmembrane helix</keyword>
<keyword evidence="1" id="KW-0812">Transmembrane</keyword>
<accession>A0A9P8RHX5</accession>
<dbReference type="RefSeq" id="XP_045951167.1">
    <property type="nucleotide sequence ID" value="XM_046104382.1"/>
</dbReference>
<dbReference type="Proteomes" id="UP000758603">
    <property type="component" value="Unassembled WGS sequence"/>
</dbReference>
<dbReference type="EMBL" id="JAGPXC010000014">
    <property type="protein sequence ID" value="KAH6640093.1"/>
    <property type="molecule type" value="Genomic_DNA"/>
</dbReference>
<comment type="caution">
    <text evidence="2">The sequence shown here is derived from an EMBL/GenBank/DDBJ whole genome shotgun (WGS) entry which is preliminary data.</text>
</comment>
<keyword evidence="3" id="KW-1185">Reference proteome</keyword>
<name>A0A9P8RHX5_9PEZI</name>
<protein>
    <submittedName>
        <fullName evidence="2">Uncharacterized protein</fullName>
    </submittedName>
</protein>
<sequence>MGLSTIMVFVIPQTGGMVAYLMLYGCAEIFTIIPDSKAGRVRMQYELMNQDLRSILTILLVWCFVTCTEYDPSWIR</sequence>
<feature type="transmembrane region" description="Helical" evidence="1">
    <location>
        <begin position="6"/>
        <end position="33"/>
    </location>
</feature>
<reference evidence="2" key="1">
    <citation type="journal article" date="2021" name="Nat. Commun.">
        <title>Genetic determinants of endophytism in the Arabidopsis root mycobiome.</title>
        <authorList>
            <person name="Mesny F."/>
            <person name="Miyauchi S."/>
            <person name="Thiergart T."/>
            <person name="Pickel B."/>
            <person name="Atanasova L."/>
            <person name="Karlsson M."/>
            <person name="Huettel B."/>
            <person name="Barry K.W."/>
            <person name="Haridas S."/>
            <person name="Chen C."/>
            <person name="Bauer D."/>
            <person name="Andreopoulos W."/>
            <person name="Pangilinan J."/>
            <person name="LaButti K."/>
            <person name="Riley R."/>
            <person name="Lipzen A."/>
            <person name="Clum A."/>
            <person name="Drula E."/>
            <person name="Henrissat B."/>
            <person name="Kohler A."/>
            <person name="Grigoriev I.V."/>
            <person name="Martin F.M."/>
            <person name="Hacquard S."/>
        </authorList>
    </citation>
    <scope>NUCLEOTIDE SEQUENCE</scope>
    <source>
        <strain evidence="2">MPI-SDFR-AT-0073</strain>
    </source>
</reference>
<evidence type="ECO:0000256" key="1">
    <source>
        <dbReference type="SAM" id="Phobius"/>
    </source>
</evidence>
<dbReference type="AlphaFoldDB" id="A0A9P8RHX5"/>
<proteinExistence type="predicted"/>
<evidence type="ECO:0000313" key="3">
    <source>
        <dbReference type="Proteomes" id="UP000758603"/>
    </source>
</evidence>
<evidence type="ECO:0000313" key="2">
    <source>
        <dbReference type="EMBL" id="KAH6640093.1"/>
    </source>
</evidence>
<dbReference type="GeneID" id="70133273"/>
<organism evidence="2 3">
    <name type="scientific">Truncatella angustata</name>
    <dbReference type="NCBI Taxonomy" id="152316"/>
    <lineage>
        <taxon>Eukaryota</taxon>
        <taxon>Fungi</taxon>
        <taxon>Dikarya</taxon>
        <taxon>Ascomycota</taxon>
        <taxon>Pezizomycotina</taxon>
        <taxon>Sordariomycetes</taxon>
        <taxon>Xylariomycetidae</taxon>
        <taxon>Amphisphaeriales</taxon>
        <taxon>Sporocadaceae</taxon>
        <taxon>Truncatella</taxon>
    </lineage>
</organism>
<feature type="transmembrane region" description="Helical" evidence="1">
    <location>
        <begin position="54"/>
        <end position="75"/>
    </location>
</feature>
<keyword evidence="1" id="KW-0472">Membrane</keyword>
<gene>
    <name evidence="2" type="ORF">BKA67DRAFT_588653</name>
</gene>